<reference evidence="7 8" key="1">
    <citation type="submission" date="2023-08" db="EMBL/GenBank/DDBJ databases">
        <title>Black Yeasts Isolated from many extreme environments.</title>
        <authorList>
            <person name="Coleine C."/>
            <person name="Stajich J.E."/>
            <person name="Selbmann L."/>
        </authorList>
    </citation>
    <scope>NUCLEOTIDE SEQUENCE [LARGE SCALE GENOMIC DNA]</scope>
    <source>
        <strain evidence="7 8">CCFEE 5910</strain>
    </source>
</reference>
<proteinExistence type="inferred from homology"/>
<dbReference type="InterPro" id="IPR036915">
    <property type="entry name" value="Cyclin-like_sf"/>
</dbReference>
<comment type="caution">
    <text evidence="7">The sequence shown here is derived from an EMBL/GenBank/DDBJ whole genome shotgun (WGS) entry which is preliminary data.</text>
</comment>
<dbReference type="SUPFAM" id="SSF47954">
    <property type="entry name" value="Cyclin-like"/>
    <property type="match status" value="2"/>
</dbReference>
<protein>
    <recommendedName>
        <fullName evidence="2">RNA polymerase II holoenzyme cyclin-like subunit</fullName>
    </recommendedName>
</protein>
<dbReference type="InterPro" id="IPR006671">
    <property type="entry name" value="Cyclin_N"/>
</dbReference>
<sequence>MGKKKSRGAAKSANLQHPRKRPQRPQFEISGANAEPVRSRLDRLRSIKQYAEVDEVKEDERAVGSALPEFLAGHFSQIIEDSSQSKDLPLPPPPPLPPHLGHNSIEELDINPSQNVLDHQQEEQQHNDTVTDGCKTGSGPGSGEQIAQETLMMNANGTLPSHRPQQPHAHTPRDKASHGIDIVSPSNRPTNGPVPSHIQVAKPFVFQQAIEACLHDLGVTQAREDNIRLAGVQWIDNTRRALKLPIKTFDTAVVYYHKFRLSHADNEYSFVEAAAASLFAACKIEDTLKKSRDILCAAHNAKIGSRADHLSPDDPLFEHQSRNIIGLERLMLEASSFDFRNRHPQPLIVKIARRHGFERHSAVTKTAYQISLDLYRTFAPLKQSTSTMAFACLELSCRLHGQEKAIIMDGKDYIRWGIDRSMVMETLLDLLELYTNYRTQTTVAPEFDAETILNIQISLRHELTSNHLPRFTNYIDMKASTTTTAGYAGAAAHTSTTTTTSPSTTNGTNRSAPPPPRMNSHLPQLMNGSLKASPTSPANASPGTPGIRQRAGERGKEGTVRFMLNPDRERAEKEVTRIYMPLLASMRR</sequence>
<evidence type="ECO:0000256" key="2">
    <source>
        <dbReference type="ARBA" id="ARBA00014912"/>
    </source>
</evidence>
<keyword evidence="4" id="KW-0195">Cyclin</keyword>
<dbReference type="InterPro" id="IPR013763">
    <property type="entry name" value="Cyclin-like_dom"/>
</dbReference>
<evidence type="ECO:0000313" key="7">
    <source>
        <dbReference type="EMBL" id="KAK5086711.1"/>
    </source>
</evidence>
<evidence type="ECO:0000259" key="6">
    <source>
        <dbReference type="SMART" id="SM00385"/>
    </source>
</evidence>
<comment type="similarity">
    <text evidence="1">Belongs to the cyclin family. Cyclin C subfamily.</text>
</comment>
<feature type="domain" description="Cyclin-like" evidence="6">
    <location>
        <begin position="346"/>
        <end position="432"/>
    </location>
</feature>
<gene>
    <name evidence="7" type="primary">CTK2</name>
    <name evidence="7" type="ORF">LTR05_003879</name>
</gene>
<accession>A0AAN7T0P2</accession>
<keyword evidence="8" id="KW-1185">Reference proteome</keyword>
<dbReference type="GO" id="GO:0016538">
    <property type="term" value="F:cyclin-dependent protein serine/threonine kinase regulator activity"/>
    <property type="evidence" value="ECO:0007669"/>
    <property type="project" value="InterPro"/>
</dbReference>
<dbReference type="GO" id="GO:0006357">
    <property type="term" value="P:regulation of transcription by RNA polymerase II"/>
    <property type="evidence" value="ECO:0007669"/>
    <property type="project" value="InterPro"/>
</dbReference>
<feature type="compositionally biased region" description="Polar residues" evidence="5">
    <location>
        <begin position="526"/>
        <end position="542"/>
    </location>
</feature>
<keyword evidence="7" id="KW-0808">Transferase</keyword>
<evidence type="ECO:0000256" key="5">
    <source>
        <dbReference type="SAM" id="MobiDB-lite"/>
    </source>
</evidence>
<name>A0AAN7T0P2_9EURO</name>
<feature type="region of interest" description="Disordered" evidence="5">
    <location>
        <begin position="1"/>
        <end position="37"/>
    </location>
</feature>
<comment type="function">
    <text evidence="3">Component of the SRB8-11 complex. The SRB8-11 complex is a regulatory module of the Mediator complex which is itself involved in regulation of basal and activated RNA polymerase II-dependent transcription. The SRB8-11 complex may be involved in the transcriptional repression of a subset of genes regulated by Mediator. It may inhibit the association of the Mediator complex with RNA polymerase II to form the holoenzyme complex. The SRB8-11 complex phosphorylates the C-terminal domain (CTD) of the largest subunit of RNA polymerase II.</text>
</comment>
<feature type="compositionally biased region" description="Low complexity" evidence="5">
    <location>
        <begin position="488"/>
        <end position="508"/>
    </location>
</feature>
<feature type="compositionally biased region" description="Pro residues" evidence="5">
    <location>
        <begin position="89"/>
        <end position="98"/>
    </location>
</feature>
<evidence type="ECO:0000256" key="4">
    <source>
        <dbReference type="RuleBase" id="RU000383"/>
    </source>
</evidence>
<dbReference type="AlphaFoldDB" id="A0AAN7T0P2"/>
<dbReference type="Pfam" id="PF00134">
    <property type="entry name" value="Cyclin_N"/>
    <property type="match status" value="1"/>
</dbReference>
<feature type="domain" description="Cyclin-like" evidence="6">
    <location>
        <begin position="233"/>
        <end position="333"/>
    </location>
</feature>
<dbReference type="GO" id="GO:0016301">
    <property type="term" value="F:kinase activity"/>
    <property type="evidence" value="ECO:0007669"/>
    <property type="project" value="UniProtKB-KW"/>
</dbReference>
<dbReference type="GO" id="GO:0016798">
    <property type="term" value="F:hydrolase activity, acting on glycosyl bonds"/>
    <property type="evidence" value="ECO:0007669"/>
    <property type="project" value="UniProtKB-KW"/>
</dbReference>
<feature type="region of interest" description="Disordered" evidence="5">
    <location>
        <begin position="156"/>
        <end position="194"/>
    </location>
</feature>
<evidence type="ECO:0000256" key="1">
    <source>
        <dbReference type="ARBA" id="ARBA00008638"/>
    </source>
</evidence>
<dbReference type="Proteomes" id="UP001309876">
    <property type="component" value="Unassembled WGS sequence"/>
</dbReference>
<dbReference type="CDD" id="cd20546">
    <property type="entry name" value="CYCLIN_SpCG1C_ScCTK2-like_rpt2"/>
    <property type="match status" value="1"/>
</dbReference>
<evidence type="ECO:0000313" key="8">
    <source>
        <dbReference type="Proteomes" id="UP001309876"/>
    </source>
</evidence>
<dbReference type="EMBL" id="JAVRRJ010000003">
    <property type="protein sequence ID" value="KAK5086711.1"/>
    <property type="molecule type" value="Genomic_DNA"/>
</dbReference>
<organism evidence="7 8">
    <name type="scientific">Lithohypha guttulata</name>
    <dbReference type="NCBI Taxonomy" id="1690604"/>
    <lineage>
        <taxon>Eukaryota</taxon>
        <taxon>Fungi</taxon>
        <taxon>Dikarya</taxon>
        <taxon>Ascomycota</taxon>
        <taxon>Pezizomycotina</taxon>
        <taxon>Eurotiomycetes</taxon>
        <taxon>Chaetothyriomycetidae</taxon>
        <taxon>Chaetothyriales</taxon>
        <taxon>Trichomeriaceae</taxon>
        <taxon>Lithohypha</taxon>
    </lineage>
</organism>
<feature type="region of interest" description="Disordered" evidence="5">
    <location>
        <begin position="119"/>
        <end position="144"/>
    </location>
</feature>
<feature type="region of interest" description="Disordered" evidence="5">
    <location>
        <begin position="81"/>
        <end position="106"/>
    </location>
</feature>
<keyword evidence="7" id="KW-0326">Glycosidase</keyword>
<dbReference type="SMART" id="SM00385">
    <property type="entry name" value="CYCLIN"/>
    <property type="match status" value="2"/>
</dbReference>
<dbReference type="Gene3D" id="1.10.472.10">
    <property type="entry name" value="Cyclin-like"/>
    <property type="match status" value="2"/>
</dbReference>
<feature type="compositionally biased region" description="Basic and acidic residues" evidence="5">
    <location>
        <begin position="550"/>
        <end position="559"/>
    </location>
</feature>
<keyword evidence="7" id="KW-0418">Kinase</keyword>
<keyword evidence="7" id="KW-0378">Hydrolase</keyword>
<dbReference type="PANTHER" id="PTHR10026">
    <property type="entry name" value="CYCLIN"/>
    <property type="match status" value="1"/>
</dbReference>
<evidence type="ECO:0000256" key="3">
    <source>
        <dbReference type="ARBA" id="ARBA00025278"/>
    </source>
</evidence>
<feature type="region of interest" description="Disordered" evidence="5">
    <location>
        <begin position="488"/>
        <end position="559"/>
    </location>
</feature>
<dbReference type="InterPro" id="IPR043198">
    <property type="entry name" value="Cyclin/Ssn8"/>
</dbReference>